<dbReference type="PANTHER" id="PTHR24276:SF96">
    <property type="entry name" value="PEPTIDASE S1 DOMAIN-CONTAINING PROTEIN"/>
    <property type="match status" value="1"/>
</dbReference>
<dbReference type="FunFam" id="2.40.10.10:FF:000047">
    <property type="entry name" value="Trypsin eta"/>
    <property type="match status" value="1"/>
</dbReference>
<keyword evidence="7" id="KW-1015">Disulfide bond</keyword>
<dbReference type="PANTHER" id="PTHR24276">
    <property type="entry name" value="POLYSERASE-RELATED"/>
    <property type="match status" value="1"/>
</dbReference>
<keyword evidence="6 10" id="KW-0720">Serine protease</keyword>
<dbReference type="SMART" id="SM00020">
    <property type="entry name" value="Tryp_SPc"/>
    <property type="match status" value="1"/>
</dbReference>
<dbReference type="Proteomes" id="UP000053240">
    <property type="component" value="Unassembled WGS sequence"/>
</dbReference>
<name>A0A194QMQ6_PAPMA</name>
<dbReference type="PRINTS" id="PR00722">
    <property type="entry name" value="CHYMOTRYPSIN"/>
</dbReference>
<keyword evidence="4 10" id="KW-0645">Protease</keyword>
<reference evidence="12 13" key="1">
    <citation type="journal article" date="2015" name="Nat. Commun.">
        <title>Outbred genome sequencing and CRISPR/Cas9 gene editing in butterflies.</title>
        <authorList>
            <person name="Li X."/>
            <person name="Fan D."/>
            <person name="Zhang W."/>
            <person name="Liu G."/>
            <person name="Zhang L."/>
            <person name="Zhao L."/>
            <person name="Fang X."/>
            <person name="Chen L."/>
            <person name="Dong Y."/>
            <person name="Chen Y."/>
            <person name="Ding Y."/>
            <person name="Zhao R."/>
            <person name="Feng M."/>
            <person name="Zhu Y."/>
            <person name="Feng Y."/>
            <person name="Jiang X."/>
            <person name="Zhu D."/>
            <person name="Xiang H."/>
            <person name="Feng X."/>
            <person name="Li S."/>
            <person name="Wang J."/>
            <person name="Zhang G."/>
            <person name="Kronforst M.R."/>
            <person name="Wang W."/>
        </authorList>
    </citation>
    <scope>NUCLEOTIDE SEQUENCE [LARGE SCALE GENOMIC DNA]</scope>
    <source>
        <strain evidence="12">Ya'a_city_454_Pm</strain>
        <tissue evidence="12">Whole body</tissue>
    </source>
</reference>
<dbReference type="InterPro" id="IPR050430">
    <property type="entry name" value="Peptidase_S1"/>
</dbReference>
<evidence type="ECO:0000256" key="1">
    <source>
        <dbReference type="ARBA" id="ARBA00004613"/>
    </source>
</evidence>
<dbReference type="GO" id="GO:0005576">
    <property type="term" value="C:extracellular region"/>
    <property type="evidence" value="ECO:0007669"/>
    <property type="project" value="UniProtKB-SubCell"/>
</dbReference>
<dbReference type="CDD" id="cd00190">
    <property type="entry name" value="Tryp_SPc"/>
    <property type="match status" value="1"/>
</dbReference>
<keyword evidence="3" id="KW-0964">Secreted</keyword>
<evidence type="ECO:0000256" key="7">
    <source>
        <dbReference type="ARBA" id="ARBA00023157"/>
    </source>
</evidence>
<dbReference type="InterPro" id="IPR001254">
    <property type="entry name" value="Trypsin_dom"/>
</dbReference>
<protein>
    <recommendedName>
        <fullName evidence="9">trypsin</fullName>
        <ecNumber evidence="9">3.4.21.4</ecNumber>
    </recommendedName>
</protein>
<dbReference type="InterPro" id="IPR009003">
    <property type="entry name" value="Peptidase_S1_PA"/>
</dbReference>
<keyword evidence="5 10" id="KW-0378">Hydrolase</keyword>
<dbReference type="AlphaFoldDB" id="A0A194QMQ6"/>
<dbReference type="PROSITE" id="PS00135">
    <property type="entry name" value="TRYPSIN_SER"/>
    <property type="match status" value="1"/>
</dbReference>
<evidence type="ECO:0000259" key="11">
    <source>
        <dbReference type="PROSITE" id="PS50240"/>
    </source>
</evidence>
<dbReference type="InParanoid" id="A0A194QMQ6"/>
<keyword evidence="13" id="KW-1185">Reference proteome</keyword>
<comment type="catalytic activity">
    <reaction evidence="8">
        <text>Preferential cleavage: Arg-|-Xaa, Lys-|-Xaa.</text>
        <dbReference type="EC" id="3.4.21.4"/>
    </reaction>
</comment>
<dbReference type="InterPro" id="IPR018114">
    <property type="entry name" value="TRYPSIN_HIS"/>
</dbReference>
<feature type="domain" description="Peptidase S1" evidence="11">
    <location>
        <begin position="35"/>
        <end position="257"/>
    </location>
</feature>
<evidence type="ECO:0000256" key="5">
    <source>
        <dbReference type="ARBA" id="ARBA00022801"/>
    </source>
</evidence>
<evidence type="ECO:0000256" key="10">
    <source>
        <dbReference type="RuleBase" id="RU363034"/>
    </source>
</evidence>
<dbReference type="Pfam" id="PF00089">
    <property type="entry name" value="Trypsin"/>
    <property type="match status" value="1"/>
</dbReference>
<dbReference type="EC" id="3.4.21.4" evidence="9"/>
<dbReference type="InterPro" id="IPR033116">
    <property type="entry name" value="TRYPSIN_SER"/>
</dbReference>
<evidence type="ECO:0000256" key="2">
    <source>
        <dbReference type="ARBA" id="ARBA00007664"/>
    </source>
</evidence>
<dbReference type="FunCoup" id="A0A194QMQ6">
    <property type="interactions" value="10"/>
</dbReference>
<dbReference type="EMBL" id="KQ461195">
    <property type="protein sequence ID" value="KPJ06629.1"/>
    <property type="molecule type" value="Genomic_DNA"/>
</dbReference>
<comment type="similarity">
    <text evidence="2">Belongs to the peptidase S1 family.</text>
</comment>
<evidence type="ECO:0000313" key="12">
    <source>
        <dbReference type="EMBL" id="KPJ06629.1"/>
    </source>
</evidence>
<dbReference type="PROSITE" id="PS50240">
    <property type="entry name" value="TRYPSIN_DOM"/>
    <property type="match status" value="1"/>
</dbReference>
<comment type="subcellular location">
    <subcellularLocation>
        <location evidence="1">Secreted</location>
    </subcellularLocation>
</comment>
<dbReference type="PROSITE" id="PS00134">
    <property type="entry name" value="TRYPSIN_HIS"/>
    <property type="match status" value="1"/>
</dbReference>
<evidence type="ECO:0000256" key="3">
    <source>
        <dbReference type="ARBA" id="ARBA00022525"/>
    </source>
</evidence>
<sequence>MAVVCVVWADVEGAPTDGYILPVGEFDLFKSDPRIVGGEDAPESGIPYQASLRSNYNSHFCGGSIISQRWILTAAHCTVGKTNRTMIVVVGTNSLLAGGDRYTVETIIIHEQYNSNLIYNDVSVVKVSNDIEFGDRVQPIHLAYKDTSAGSDLLLSGWGRLSYPGVLPVQLQVINLVSLSVEECQRIYNNINPVYDTQICSLTKKGEGACHGDSGGPLVSDGEVVGIVSWGMPCARGYPDVYTRVYSFKNWIAAKISEHSSDQSSVDQEQLIIVDN</sequence>
<dbReference type="SUPFAM" id="SSF50494">
    <property type="entry name" value="Trypsin-like serine proteases"/>
    <property type="match status" value="1"/>
</dbReference>
<gene>
    <name evidence="12" type="ORF">RR48_11676</name>
</gene>
<organism evidence="12 13">
    <name type="scientific">Papilio machaon</name>
    <name type="common">Old World swallowtail butterfly</name>
    <dbReference type="NCBI Taxonomy" id="76193"/>
    <lineage>
        <taxon>Eukaryota</taxon>
        <taxon>Metazoa</taxon>
        <taxon>Ecdysozoa</taxon>
        <taxon>Arthropoda</taxon>
        <taxon>Hexapoda</taxon>
        <taxon>Insecta</taxon>
        <taxon>Pterygota</taxon>
        <taxon>Neoptera</taxon>
        <taxon>Endopterygota</taxon>
        <taxon>Lepidoptera</taxon>
        <taxon>Glossata</taxon>
        <taxon>Ditrysia</taxon>
        <taxon>Papilionoidea</taxon>
        <taxon>Papilionidae</taxon>
        <taxon>Papilioninae</taxon>
        <taxon>Papilio</taxon>
    </lineage>
</organism>
<evidence type="ECO:0000256" key="6">
    <source>
        <dbReference type="ARBA" id="ARBA00022825"/>
    </source>
</evidence>
<dbReference type="STRING" id="76193.A0A194QMQ6"/>
<dbReference type="InterPro" id="IPR043504">
    <property type="entry name" value="Peptidase_S1_PA_chymotrypsin"/>
</dbReference>
<dbReference type="InterPro" id="IPR001314">
    <property type="entry name" value="Peptidase_S1A"/>
</dbReference>
<dbReference type="Gene3D" id="2.40.10.10">
    <property type="entry name" value="Trypsin-like serine proteases"/>
    <property type="match status" value="2"/>
</dbReference>
<proteinExistence type="inferred from homology"/>
<accession>A0A194QMQ6</accession>
<dbReference type="GO" id="GO:0004252">
    <property type="term" value="F:serine-type endopeptidase activity"/>
    <property type="evidence" value="ECO:0007669"/>
    <property type="project" value="UniProtKB-EC"/>
</dbReference>
<evidence type="ECO:0000256" key="8">
    <source>
        <dbReference type="ARBA" id="ARBA00036320"/>
    </source>
</evidence>
<dbReference type="GO" id="GO:0016485">
    <property type="term" value="P:protein processing"/>
    <property type="evidence" value="ECO:0007669"/>
    <property type="project" value="UniProtKB-ARBA"/>
</dbReference>
<evidence type="ECO:0000256" key="9">
    <source>
        <dbReference type="ARBA" id="ARBA00038868"/>
    </source>
</evidence>
<evidence type="ECO:0000313" key="13">
    <source>
        <dbReference type="Proteomes" id="UP000053240"/>
    </source>
</evidence>
<evidence type="ECO:0000256" key="4">
    <source>
        <dbReference type="ARBA" id="ARBA00022670"/>
    </source>
</evidence>